<dbReference type="EMBL" id="JXCE01000086">
    <property type="protein sequence ID" value="KPA41764.1"/>
    <property type="molecule type" value="Genomic_DNA"/>
</dbReference>
<evidence type="ECO:0000313" key="2">
    <source>
        <dbReference type="EMBL" id="KPA41764.1"/>
    </source>
</evidence>
<evidence type="ECO:0008006" key="4">
    <source>
        <dbReference type="Google" id="ProtNLM"/>
    </source>
</evidence>
<protein>
    <recommendedName>
        <fullName evidence="4">Secreted protein</fullName>
    </recommendedName>
</protein>
<gene>
    <name evidence="2" type="ORF">FLAG1_05354</name>
</gene>
<sequence length="74" mass="7973">MADQSRYATASIYFQILALFCSCLMQLDPASLTASSTAHQLARGSTASAHGCELTGYIWTTAKWTTRLDLAAVI</sequence>
<dbReference type="AlphaFoldDB" id="A0A0N0DEX7"/>
<keyword evidence="1" id="KW-0732">Signal</keyword>
<comment type="caution">
    <text evidence="2">The sequence shown here is derived from an EMBL/GenBank/DDBJ whole genome shotgun (WGS) entry which is preliminary data.</text>
</comment>
<dbReference type="Proteomes" id="UP000037904">
    <property type="component" value="Unassembled WGS sequence"/>
</dbReference>
<evidence type="ECO:0000313" key="3">
    <source>
        <dbReference type="Proteomes" id="UP000037904"/>
    </source>
</evidence>
<organism evidence="2 3">
    <name type="scientific">Fusarium langsethiae</name>
    <dbReference type="NCBI Taxonomy" id="179993"/>
    <lineage>
        <taxon>Eukaryota</taxon>
        <taxon>Fungi</taxon>
        <taxon>Dikarya</taxon>
        <taxon>Ascomycota</taxon>
        <taxon>Pezizomycotina</taxon>
        <taxon>Sordariomycetes</taxon>
        <taxon>Hypocreomycetidae</taxon>
        <taxon>Hypocreales</taxon>
        <taxon>Nectriaceae</taxon>
        <taxon>Fusarium</taxon>
    </lineage>
</organism>
<name>A0A0N0DEX7_FUSLA</name>
<dbReference type="PROSITE" id="PS51257">
    <property type="entry name" value="PROKAR_LIPOPROTEIN"/>
    <property type="match status" value="1"/>
</dbReference>
<proteinExistence type="predicted"/>
<evidence type="ECO:0000256" key="1">
    <source>
        <dbReference type="SAM" id="SignalP"/>
    </source>
</evidence>
<feature type="chain" id="PRO_5005846534" description="Secreted protein" evidence="1">
    <location>
        <begin position="26"/>
        <end position="74"/>
    </location>
</feature>
<reference evidence="2 3" key="1">
    <citation type="submission" date="2015-04" db="EMBL/GenBank/DDBJ databases">
        <title>The draft genome sequence of Fusarium langsethiae, a T-2/HT-2 mycotoxin producer.</title>
        <authorList>
            <person name="Lysoe E."/>
            <person name="Divon H.H."/>
            <person name="Terzi V."/>
            <person name="Orru L."/>
            <person name="Lamontanara A."/>
            <person name="Kolseth A.-K."/>
            <person name="Frandsen R.J."/>
            <person name="Nielsen K."/>
            <person name="Thrane U."/>
        </authorList>
    </citation>
    <scope>NUCLEOTIDE SEQUENCE [LARGE SCALE GENOMIC DNA]</scope>
    <source>
        <strain evidence="2 3">Fl201059</strain>
    </source>
</reference>
<feature type="signal peptide" evidence="1">
    <location>
        <begin position="1"/>
        <end position="25"/>
    </location>
</feature>
<keyword evidence="3" id="KW-1185">Reference proteome</keyword>
<accession>A0A0N0DEX7</accession>